<organism evidence="1">
    <name type="scientific">Utricularia reniformis</name>
    <dbReference type="NCBI Taxonomy" id="192314"/>
    <lineage>
        <taxon>Eukaryota</taxon>
        <taxon>Viridiplantae</taxon>
        <taxon>Streptophyta</taxon>
        <taxon>Embryophyta</taxon>
        <taxon>Tracheophyta</taxon>
        <taxon>Spermatophyta</taxon>
        <taxon>Magnoliopsida</taxon>
        <taxon>eudicotyledons</taxon>
        <taxon>Gunneridae</taxon>
        <taxon>Pentapetalae</taxon>
        <taxon>asterids</taxon>
        <taxon>lamiids</taxon>
        <taxon>Lamiales</taxon>
        <taxon>Lentibulariaceae</taxon>
        <taxon>Utricularia</taxon>
    </lineage>
</organism>
<dbReference type="EMBL" id="KY774314">
    <property type="protein sequence ID" value="ART30959.1"/>
    <property type="molecule type" value="Genomic_DNA"/>
</dbReference>
<reference evidence="1" key="1">
    <citation type="submission" date="2017-03" db="EMBL/GenBank/DDBJ databases">
        <title>The mitochondrial genome of the carnivorous plant Utricularia reniformis (Lentibulariaceae): structure, comparative analysis and evolutionary landmarks.</title>
        <authorList>
            <person name="Silva S.R."/>
            <person name="Alvarenga D.O."/>
            <person name="Michael T.P."/>
            <person name="Miranda V.F.O."/>
            <person name="Varani A.M."/>
        </authorList>
    </citation>
    <scope>NUCLEOTIDE SEQUENCE</scope>
</reference>
<geneLocation type="mitochondrion" evidence="1"/>
<proteinExistence type="predicted"/>
<name>A0A1Y0B0P0_9LAMI</name>
<dbReference type="AlphaFoldDB" id="A0A1Y0B0P0"/>
<sequence>MHFPAFLWFRKETERDRKGFSQEDLVAIKQVQGFPDILSIMDMRPGS</sequence>
<gene>
    <name evidence="1" type="ORF">AEK19_MT0713</name>
</gene>
<evidence type="ECO:0000313" key="1">
    <source>
        <dbReference type="EMBL" id="ART30959.1"/>
    </source>
</evidence>
<accession>A0A1Y0B0P0</accession>
<keyword evidence="1" id="KW-0496">Mitochondrion</keyword>
<protein>
    <submittedName>
        <fullName evidence="1">Uncharacterized protein</fullName>
    </submittedName>
</protein>